<dbReference type="RefSeq" id="WP_146358503.1">
    <property type="nucleotide sequence ID" value="NZ_VOBR01000030.1"/>
</dbReference>
<dbReference type="InterPro" id="IPR042099">
    <property type="entry name" value="ANL_N_sf"/>
</dbReference>
<dbReference type="GO" id="GO:0004312">
    <property type="term" value="F:fatty acid synthase activity"/>
    <property type="evidence" value="ECO:0007669"/>
    <property type="project" value="TreeGrafter"/>
</dbReference>
<dbReference type="PROSITE" id="PS52004">
    <property type="entry name" value="KS3_2"/>
    <property type="match status" value="1"/>
</dbReference>
<evidence type="ECO:0000256" key="7">
    <source>
        <dbReference type="ARBA" id="ARBA00023098"/>
    </source>
</evidence>
<dbReference type="PROSITE" id="PS00012">
    <property type="entry name" value="PHOSPHOPANTETHEINE"/>
    <property type="match status" value="2"/>
</dbReference>
<keyword evidence="6" id="KW-0276">Fatty acid metabolism</keyword>
<dbReference type="GO" id="GO:0071770">
    <property type="term" value="P:DIM/DIP cell wall layer assembly"/>
    <property type="evidence" value="ECO:0007669"/>
    <property type="project" value="TreeGrafter"/>
</dbReference>
<dbReference type="InterPro" id="IPR020806">
    <property type="entry name" value="PKS_PP-bd"/>
</dbReference>
<dbReference type="CDD" id="cd00833">
    <property type="entry name" value="PKS"/>
    <property type="match status" value="1"/>
</dbReference>
<dbReference type="Pfam" id="PF23024">
    <property type="entry name" value="AMP-dom_DIP2-like"/>
    <property type="match status" value="1"/>
</dbReference>
<keyword evidence="13" id="KW-1185">Reference proteome</keyword>
<evidence type="ECO:0000313" key="12">
    <source>
        <dbReference type="EMBL" id="TWP46768.1"/>
    </source>
</evidence>
<dbReference type="Gene3D" id="3.40.50.12780">
    <property type="entry name" value="N-terminal domain of ligase-like"/>
    <property type="match status" value="1"/>
</dbReference>
<comment type="similarity">
    <text evidence="1">Belongs to the ATP-dependent AMP-binding enzyme family.</text>
</comment>
<dbReference type="PROSITE" id="PS00606">
    <property type="entry name" value="KS3_1"/>
    <property type="match status" value="1"/>
</dbReference>
<keyword evidence="5" id="KW-0677">Repeat</keyword>
<dbReference type="InterPro" id="IPR049900">
    <property type="entry name" value="PKS_mFAS_DH"/>
</dbReference>
<dbReference type="SMART" id="SM00825">
    <property type="entry name" value="PKS_KS"/>
    <property type="match status" value="1"/>
</dbReference>
<dbReference type="GO" id="GO:0005886">
    <property type="term" value="C:plasma membrane"/>
    <property type="evidence" value="ECO:0007669"/>
    <property type="project" value="TreeGrafter"/>
</dbReference>
<dbReference type="Gene3D" id="3.30.70.3290">
    <property type="match status" value="1"/>
</dbReference>
<dbReference type="Pfam" id="PF02801">
    <property type="entry name" value="Ketoacyl-synt_C"/>
    <property type="match status" value="1"/>
</dbReference>
<dbReference type="SUPFAM" id="SSF47336">
    <property type="entry name" value="ACP-like"/>
    <property type="match status" value="2"/>
</dbReference>
<dbReference type="PANTHER" id="PTHR43775:SF37">
    <property type="entry name" value="SI:DKEY-61P9.11"/>
    <property type="match status" value="1"/>
</dbReference>
<dbReference type="InterPro" id="IPR009081">
    <property type="entry name" value="PP-bd_ACP"/>
</dbReference>
<organism evidence="12 13">
    <name type="scientific">Lentzea tibetensis</name>
    <dbReference type="NCBI Taxonomy" id="2591470"/>
    <lineage>
        <taxon>Bacteria</taxon>
        <taxon>Bacillati</taxon>
        <taxon>Actinomycetota</taxon>
        <taxon>Actinomycetes</taxon>
        <taxon>Pseudonocardiales</taxon>
        <taxon>Pseudonocardiaceae</taxon>
        <taxon>Lentzea</taxon>
    </lineage>
</organism>
<evidence type="ECO:0000313" key="13">
    <source>
        <dbReference type="Proteomes" id="UP000316639"/>
    </source>
</evidence>
<dbReference type="PANTHER" id="PTHR43775">
    <property type="entry name" value="FATTY ACID SYNTHASE"/>
    <property type="match status" value="1"/>
</dbReference>
<evidence type="ECO:0000256" key="3">
    <source>
        <dbReference type="ARBA" id="ARBA00022553"/>
    </source>
</evidence>
<name>A0A563EIX9_9PSEU</name>
<dbReference type="InterPro" id="IPR045851">
    <property type="entry name" value="AMP-bd_C_sf"/>
</dbReference>
<dbReference type="InterPro" id="IPR016039">
    <property type="entry name" value="Thiolase-like"/>
</dbReference>
<comment type="caution">
    <text evidence="12">The sequence shown here is derived from an EMBL/GenBank/DDBJ whole genome shotgun (WGS) entry which is preliminary data.</text>
</comment>
<keyword evidence="2" id="KW-0596">Phosphopantetheine</keyword>
<dbReference type="InterPro" id="IPR050091">
    <property type="entry name" value="PKS_NRPS_Biosynth_Enz"/>
</dbReference>
<feature type="active site" description="Proton acceptor; for dehydratase activity" evidence="8">
    <location>
        <position position="1165"/>
    </location>
</feature>
<dbReference type="PROSITE" id="PS00455">
    <property type="entry name" value="AMP_BINDING"/>
    <property type="match status" value="1"/>
</dbReference>
<feature type="domain" description="PKS/mFAS DH" evidence="11">
    <location>
        <begin position="1133"/>
        <end position="1381"/>
    </location>
</feature>
<sequence length="1475" mass="156255">MKSMVDLLRGHARQRPHHTALTFLADGENIAVRTDYAEIDRKARSIAAQLGQPGERALLLYPSGPDFVTAFLGCLYAGVIAVPAYPPRSDKHLGRLRAIVADAKASLVLTPQDLEFPGTKVIATDRLPDASGEWSEPALPDVALLQYTSGSTGNPKGVVLTHANLLGNLKLLADGIAHGGDPKFVSWLPLFHDMGLIAKLLQAFHWGAECVVMPPSAFLQHPIRWLRAISEHGGTVSGAPNFAFDLCVRRTTPEQREGLDLSSWRVAYNAAEPVRADTVRAFAETFGPHGLRPETMFPCYGLAENSVFVCGPGSGDLPKVSTVDRKALERDEVRPGEHPLVGLGRMSGDQRLRIVSPHSGVALGPNAVGEVWTTGSSTGIGYWQRPEESLATFGNELPGEPGTWLRTGDLGFLDDTGELFLTGRMKDLIIQHGRNLYPQDLERTAEEAHPGLRPGCGAAFTVGDDDEKLVLVQEVVDEAVDAGPAVAAALAADHEVSLHELVLIRTRSVPKTTSGKIARRACRKAYLDGALDVVGRWRPIYDEVLAAVTDRLGRGIAPGQAFASAGVDSVTAVAISGDLQRLMGRPLPATLLFDHPTPEAVARFLSGDEHRPSVAANGADEPVAVIGIGCRFPGAQNPDQFWDLLDRGGDAITERDGVRGGFLDDVAGFDAEFFGIAPSEAVGMDPQQRLLLEVAWEALEHAGIAPTSLAGTRAGVFVGISNNDYARLLGDRLDAHYGTGNALSIAANRLSYVLDLRGPSVAIDTACSSSLVAVHQACASLRSGESRIALAAGVNLILAPHLSTVFTRAKMLAPDGRCKTFSADADGYVRSEGCGVVVLKPLSTALADGDEVLAVIRGSAVNQDGRSNGLTAPNGPAQRAVITDALADAGVTPAEIGYVEAHGTGTPLGDPIEYGALADVLRGNEGCLLGSAKTNIGHLESAAGVAGLIKVVLSLRNGRIPAHRNLGVLNPHIDAIGSPLSIPAANAEWPRRVAGVSSFGFGGTNAHVVVAEAPRSPVERSAHSRYVLALSAHTEAALHELALLYADRLAEGDLHVADVCATANTGRAAQAFRLAVAGTSTAELAAALSDFVLGRSVPPADDLATAWVAGAAVRWPYRGRKVALPTTPFQRRRLWLPDKNDDVVAPQHLWQRVVSPGGVDVFDDHRVQGQVVVPGVGYVQMALTAARELTGARHRAEHVEFHAVLALTGTRTIQVALDDRMRFTVRSGPERTLHASGVLTPEPVIKADPIDPHGRQVDAAEYYRIMARSVEYGPSLRCVDRAWVADGESFASLRPSGQEALLDTGFQLLGLLLDGSSLVLPVGVDRVDVLREPVGQVLAHATAADTSGDVCSGTVRWSDSGGVFAQALGMRLKVVRQTSGSASFASSDIGAQLRDRLALVLEIDPARIDSEQPMTDLGLDSLMSMDLLGDLKRDLGVDVPAVRVLSGASLAELTETVTAQLAELADDSEREEFVL</sequence>
<dbReference type="FunFam" id="3.40.50.12780:FF:000013">
    <property type="entry name" value="Long-chain-fatty-acid--AMP ligase FadD32"/>
    <property type="match status" value="1"/>
</dbReference>
<feature type="active site" description="Proton donor; for dehydratase activity" evidence="8">
    <location>
        <position position="1303"/>
    </location>
</feature>
<evidence type="ECO:0000256" key="1">
    <source>
        <dbReference type="ARBA" id="ARBA00006432"/>
    </source>
</evidence>
<dbReference type="Gene3D" id="1.10.1200.10">
    <property type="entry name" value="ACP-like"/>
    <property type="match status" value="2"/>
</dbReference>
<dbReference type="InterPro" id="IPR049551">
    <property type="entry name" value="PKS_DH_C"/>
</dbReference>
<keyword evidence="3" id="KW-0597">Phosphoprotein</keyword>
<feature type="domain" description="Ketosynthase family 3 (KS3)" evidence="10">
    <location>
        <begin position="620"/>
        <end position="1012"/>
    </location>
</feature>
<dbReference type="InterPro" id="IPR020807">
    <property type="entry name" value="PKS_DH"/>
</dbReference>
<dbReference type="GO" id="GO:0004315">
    <property type="term" value="F:3-oxoacyl-[acyl-carrier-protein] synthase activity"/>
    <property type="evidence" value="ECO:0007669"/>
    <property type="project" value="InterPro"/>
</dbReference>
<evidence type="ECO:0000259" key="9">
    <source>
        <dbReference type="PROSITE" id="PS50075"/>
    </source>
</evidence>
<dbReference type="InterPro" id="IPR020841">
    <property type="entry name" value="PKS_Beta-ketoAc_synthase_dom"/>
</dbReference>
<keyword evidence="7" id="KW-0443">Lipid metabolism</keyword>
<evidence type="ECO:0000256" key="5">
    <source>
        <dbReference type="ARBA" id="ARBA00022737"/>
    </source>
</evidence>
<dbReference type="InterPro" id="IPR032821">
    <property type="entry name" value="PKS_assoc"/>
</dbReference>
<dbReference type="InterPro" id="IPR049552">
    <property type="entry name" value="PKS_DH_N"/>
</dbReference>
<dbReference type="InterPro" id="IPR014031">
    <property type="entry name" value="Ketoacyl_synth_C"/>
</dbReference>
<dbReference type="Pfam" id="PF14765">
    <property type="entry name" value="PS-DH"/>
    <property type="match status" value="1"/>
</dbReference>
<dbReference type="SMART" id="SM00823">
    <property type="entry name" value="PKS_PP"/>
    <property type="match status" value="2"/>
</dbReference>
<dbReference type="GO" id="GO:0006633">
    <property type="term" value="P:fatty acid biosynthetic process"/>
    <property type="evidence" value="ECO:0007669"/>
    <property type="project" value="InterPro"/>
</dbReference>
<gene>
    <name evidence="12" type="ORF">FKR81_34860</name>
</gene>
<dbReference type="InterPro" id="IPR014030">
    <property type="entry name" value="Ketoacyl_synth_N"/>
</dbReference>
<dbReference type="InterPro" id="IPR036736">
    <property type="entry name" value="ACP-like_sf"/>
</dbReference>
<dbReference type="Pfam" id="PF00550">
    <property type="entry name" value="PP-binding"/>
    <property type="match status" value="2"/>
</dbReference>
<protein>
    <submittedName>
        <fullName evidence="12">AMP-binding protein</fullName>
    </submittedName>
</protein>
<feature type="domain" description="Carrier" evidence="9">
    <location>
        <begin position="1387"/>
        <end position="1461"/>
    </location>
</feature>
<dbReference type="InterPro" id="IPR040097">
    <property type="entry name" value="FAAL/FAAC"/>
</dbReference>
<dbReference type="OrthoDB" id="3671040at2"/>
<dbReference type="Gene3D" id="3.30.300.30">
    <property type="match status" value="1"/>
</dbReference>
<dbReference type="Proteomes" id="UP000316639">
    <property type="component" value="Unassembled WGS sequence"/>
</dbReference>
<dbReference type="GO" id="GO:0005737">
    <property type="term" value="C:cytoplasm"/>
    <property type="evidence" value="ECO:0007669"/>
    <property type="project" value="TreeGrafter"/>
</dbReference>
<dbReference type="SMART" id="SM00826">
    <property type="entry name" value="PKS_DH"/>
    <property type="match status" value="1"/>
</dbReference>
<dbReference type="PROSITE" id="PS50075">
    <property type="entry name" value="CARRIER"/>
    <property type="match status" value="2"/>
</dbReference>
<accession>A0A563EIX9</accession>
<dbReference type="InterPro" id="IPR042104">
    <property type="entry name" value="PKS_dehydratase_sf"/>
</dbReference>
<evidence type="ECO:0000256" key="4">
    <source>
        <dbReference type="ARBA" id="ARBA00022679"/>
    </source>
</evidence>
<feature type="domain" description="Carrier" evidence="9">
    <location>
        <begin position="535"/>
        <end position="609"/>
    </location>
</feature>
<dbReference type="InterPro" id="IPR018201">
    <property type="entry name" value="Ketoacyl_synth_AS"/>
</dbReference>
<dbReference type="InterPro" id="IPR000873">
    <property type="entry name" value="AMP-dep_synth/lig_dom"/>
</dbReference>
<dbReference type="PROSITE" id="PS52019">
    <property type="entry name" value="PKS_MFAS_DH"/>
    <property type="match status" value="1"/>
</dbReference>
<dbReference type="Pfam" id="PF00501">
    <property type="entry name" value="AMP-binding"/>
    <property type="match status" value="1"/>
</dbReference>
<dbReference type="Gene3D" id="3.10.129.110">
    <property type="entry name" value="Polyketide synthase dehydratase"/>
    <property type="match status" value="1"/>
</dbReference>
<dbReference type="GO" id="GO:0031177">
    <property type="term" value="F:phosphopantetheine binding"/>
    <property type="evidence" value="ECO:0007669"/>
    <property type="project" value="InterPro"/>
</dbReference>
<dbReference type="SUPFAM" id="SSF56801">
    <property type="entry name" value="Acetyl-CoA synthetase-like"/>
    <property type="match status" value="1"/>
</dbReference>
<evidence type="ECO:0000256" key="2">
    <source>
        <dbReference type="ARBA" id="ARBA00022450"/>
    </source>
</evidence>
<dbReference type="SUPFAM" id="SSF53901">
    <property type="entry name" value="Thiolase-like"/>
    <property type="match status" value="1"/>
</dbReference>
<dbReference type="InterPro" id="IPR006162">
    <property type="entry name" value="Ppantetheine_attach_site"/>
</dbReference>
<dbReference type="Pfam" id="PF00109">
    <property type="entry name" value="ketoacyl-synt"/>
    <property type="match status" value="1"/>
</dbReference>
<dbReference type="SMART" id="SM01294">
    <property type="entry name" value="PKS_PP_betabranch"/>
    <property type="match status" value="1"/>
</dbReference>
<feature type="region of interest" description="C-terminal hotdog fold" evidence="8">
    <location>
        <begin position="1254"/>
        <end position="1381"/>
    </location>
</feature>
<dbReference type="Pfam" id="PF16197">
    <property type="entry name" value="KAsynt_C_assoc"/>
    <property type="match status" value="1"/>
</dbReference>
<feature type="region of interest" description="N-terminal hotdog fold" evidence="8">
    <location>
        <begin position="1133"/>
        <end position="1244"/>
    </location>
</feature>
<dbReference type="EMBL" id="VOBR01000030">
    <property type="protein sequence ID" value="TWP46768.1"/>
    <property type="molecule type" value="Genomic_DNA"/>
</dbReference>
<dbReference type="CDD" id="cd05931">
    <property type="entry name" value="FAAL"/>
    <property type="match status" value="1"/>
</dbReference>
<keyword evidence="4" id="KW-0808">Transferase</keyword>
<evidence type="ECO:0000256" key="8">
    <source>
        <dbReference type="PROSITE-ProRule" id="PRU01363"/>
    </source>
</evidence>
<evidence type="ECO:0000259" key="11">
    <source>
        <dbReference type="PROSITE" id="PS52019"/>
    </source>
</evidence>
<evidence type="ECO:0000256" key="6">
    <source>
        <dbReference type="ARBA" id="ARBA00022832"/>
    </source>
</evidence>
<evidence type="ECO:0000259" key="10">
    <source>
        <dbReference type="PROSITE" id="PS52004"/>
    </source>
</evidence>
<dbReference type="Pfam" id="PF21089">
    <property type="entry name" value="PKS_DH_N"/>
    <property type="match status" value="1"/>
</dbReference>
<proteinExistence type="inferred from homology"/>
<dbReference type="InterPro" id="IPR025110">
    <property type="entry name" value="AMP-bd_C"/>
</dbReference>
<dbReference type="InterPro" id="IPR020845">
    <property type="entry name" value="AMP-binding_CS"/>
</dbReference>
<dbReference type="Gene3D" id="3.40.47.10">
    <property type="match status" value="1"/>
</dbReference>
<reference evidence="12 13" key="1">
    <citation type="submission" date="2019-07" db="EMBL/GenBank/DDBJ databases">
        <title>Lentzea xizangensis sp. nov., isolated from Qinghai-Tibetan Plateau Soils.</title>
        <authorList>
            <person name="Huang J."/>
        </authorList>
    </citation>
    <scope>NUCLEOTIDE SEQUENCE [LARGE SCALE GENOMIC DNA]</scope>
    <source>
        <strain evidence="12 13">FXJ1.1311</strain>
    </source>
</reference>